<evidence type="ECO:0000256" key="4">
    <source>
        <dbReference type="ARBA" id="ARBA00022801"/>
    </source>
</evidence>
<dbReference type="NCBIfam" id="NF008348">
    <property type="entry name" value="PRK11131.1"/>
    <property type="match status" value="1"/>
</dbReference>
<evidence type="ECO:0000313" key="10">
    <source>
        <dbReference type="EMBL" id="MBE9397510.1"/>
    </source>
</evidence>
<dbReference type="PANTHER" id="PTHR18934">
    <property type="entry name" value="ATP-DEPENDENT RNA HELICASE"/>
    <property type="match status" value="1"/>
</dbReference>
<keyword evidence="4 10" id="KW-0378">Hydrolase</keyword>
<evidence type="ECO:0000313" key="11">
    <source>
        <dbReference type="Proteomes" id="UP000640333"/>
    </source>
</evidence>
<dbReference type="InterPro" id="IPR014001">
    <property type="entry name" value="Helicase_ATP-bd"/>
</dbReference>
<evidence type="ECO:0000256" key="7">
    <source>
        <dbReference type="ARBA" id="ARBA00047984"/>
    </source>
</evidence>
<dbReference type="Pfam" id="PF11898">
    <property type="entry name" value="DUF3418"/>
    <property type="match status" value="1"/>
</dbReference>
<dbReference type="SMART" id="SM00847">
    <property type="entry name" value="HA2"/>
    <property type="match status" value="1"/>
</dbReference>
<dbReference type="CDD" id="cd17989">
    <property type="entry name" value="DEXHc_HrpA"/>
    <property type="match status" value="1"/>
</dbReference>
<keyword evidence="6" id="KW-0067">ATP-binding</keyword>
<sequence>MKSKLKQLRQQFNDCRIADLHHFKRRLQQVEQRVSKNQPVDRMLDQIEESVAESIQSVADKRSRIGTINYPDLPVSSRREEIQEAIRDHQVVVVAGETGSGKTTQLPKICLELGLGARGLIGHTQPRRLAARAVAGRIAEELQTEVGKVVGYQVRFTDQVSDQSMVKLMTDGILLAETQNDRFLEKYEVLIIDEAHERSLNIDFLLGYLKRVLPKRPDLKVIITSATIDLERFSKHFDNAPVIEVSGRTYPVDVLYRPLGEAGSDVDQPQGILSAVDELSQLEREKGVSSPGDILVFMSGEREIRETADFLRKAQLRNTEILPLYARLSVAEQNKIFHVGRSVGRRIVLATNVAETSLTVPGIRYVIDPGFARISRYSYRSKVQRLPIEPVSQASANQRKGRCGRVAAGTCIRLYSEDDFVSRPEFTDAEIRRTNLAAVILQMLNLRLGDISEFPFIDPPDIRFINDGFKLLHELGAVDDKRKMTPQGRNLSKLPVDPRIGRMLLEAVKQNCLREVMVIASALSVQDPRERPIEKKQAADERHRAFASEESDFITLVNLWDMYEEQRQELSQNQLRKFCQKQFLSYMRMREWRDIHRQLHLICKQLGYKENKDESDYASIHKSLLSGLLSQMGFKQENKEYLGSRNKKFHIFPGSMLFKKSPKWIMAAELVETSKLYARMVARIEPEWAEALAKHLVKRSYLEPHWEKKRAQVVALEQVTLYGLIIIPKRTIHYGKIEPEQSHEIFIRQALVEGEFVTKGKFLAHNRALLEGIEALEAKSRRRDLLVDEESLYQFYHARMEELGGEGVVNGAGFEHWRNKVEQEQPDALLMKEEDLLQRSTDHVSAGQYPDHLPMDGIKLKLAYHFEPGAKDDGVTLSTPMALLNQLPTTRLEWLVPGMLRDKCIAIMKGLPKQIRKNFVPIPDYVDAALEQISFGEGDLYEALALQLKRRTGVAVDPEALRAVQLEKHFQVNLQVLSEKGKVQGESRDLQNLQHQFADKVSAALKRGPGEKWGRDGITKWDFGELQESIRLRQAGGIEVEAYPAMLDKGDSVSLSVVTHKADADALSILGVVRLAIIALTEQVRYARKQLPDVDRSVMLVGKVLDKRSLQDQCIQQAVRYLMGLDESLPRNEQDFKQRLENSRSQLVDQAVIVARFVFECHKHYHEIQKQLKGRMDLAEVAVLNDIKMQLGALIDSTYISNHSWRRLQNYPRYLKAIGQRLEKFRRNLNQERLLSDQLGAYWAEYQSRVEQHKKNGVADPELQHFRWMLEEYRVSLFAQQLGTEYPVSDKRIRQQWQKVLV</sequence>
<keyword evidence="5 10" id="KW-0347">Helicase</keyword>
<reference evidence="10" key="1">
    <citation type="submission" date="2020-10" db="EMBL/GenBank/DDBJ databases">
        <title>Bacterium isolated from coastal waters sediment.</title>
        <authorList>
            <person name="Chen R.-J."/>
            <person name="Lu D.-C."/>
            <person name="Zhu K.-L."/>
            <person name="Du Z.-J."/>
        </authorList>
    </citation>
    <scope>NUCLEOTIDE SEQUENCE</scope>
    <source>
        <strain evidence="10">N1Y112</strain>
    </source>
</reference>
<evidence type="ECO:0000256" key="2">
    <source>
        <dbReference type="ARBA" id="ARBA00012552"/>
    </source>
</evidence>
<proteinExistence type="inferred from homology"/>
<dbReference type="InterPro" id="IPR010222">
    <property type="entry name" value="RNA_helicase_HrpA"/>
</dbReference>
<evidence type="ECO:0000259" key="9">
    <source>
        <dbReference type="PROSITE" id="PS51194"/>
    </source>
</evidence>
<dbReference type="InterPro" id="IPR048333">
    <property type="entry name" value="HA2_WH"/>
</dbReference>
<dbReference type="Proteomes" id="UP000640333">
    <property type="component" value="Unassembled WGS sequence"/>
</dbReference>
<name>A0A8J7F9M2_9GAMM</name>
<dbReference type="Pfam" id="PF21010">
    <property type="entry name" value="HA2_C"/>
    <property type="match status" value="1"/>
</dbReference>
<dbReference type="Gene3D" id="1.20.120.1080">
    <property type="match status" value="1"/>
</dbReference>
<dbReference type="PANTHER" id="PTHR18934:SF99">
    <property type="entry name" value="ATP-DEPENDENT RNA HELICASE DHX37-RELATED"/>
    <property type="match status" value="1"/>
</dbReference>
<dbReference type="PROSITE" id="PS51194">
    <property type="entry name" value="HELICASE_CTER"/>
    <property type="match status" value="1"/>
</dbReference>
<evidence type="ECO:0000259" key="8">
    <source>
        <dbReference type="PROSITE" id="PS51192"/>
    </source>
</evidence>
<dbReference type="EMBL" id="JADEYS010000008">
    <property type="protein sequence ID" value="MBE9397510.1"/>
    <property type="molecule type" value="Genomic_DNA"/>
</dbReference>
<dbReference type="CDD" id="cd18791">
    <property type="entry name" value="SF2_C_RHA"/>
    <property type="match status" value="1"/>
</dbReference>
<dbReference type="InterPro" id="IPR001650">
    <property type="entry name" value="Helicase_C-like"/>
</dbReference>
<dbReference type="SMART" id="SM00382">
    <property type="entry name" value="AAA"/>
    <property type="match status" value="1"/>
</dbReference>
<feature type="domain" description="Helicase ATP-binding" evidence="8">
    <location>
        <begin position="83"/>
        <end position="246"/>
    </location>
</feature>
<feature type="domain" description="Helicase C-terminal" evidence="9">
    <location>
        <begin position="274"/>
        <end position="447"/>
    </location>
</feature>
<dbReference type="Pfam" id="PF00270">
    <property type="entry name" value="DEAD"/>
    <property type="match status" value="1"/>
</dbReference>
<evidence type="ECO:0000256" key="1">
    <source>
        <dbReference type="ARBA" id="ARBA00008792"/>
    </source>
</evidence>
<dbReference type="PROSITE" id="PS51192">
    <property type="entry name" value="HELICASE_ATP_BIND_1"/>
    <property type="match status" value="1"/>
</dbReference>
<dbReference type="FunFam" id="3.40.50.300:FF:000575">
    <property type="entry name" value="ATP-dependent helicase hrpA"/>
    <property type="match status" value="1"/>
</dbReference>
<dbReference type="InterPro" id="IPR027417">
    <property type="entry name" value="P-loop_NTPase"/>
</dbReference>
<dbReference type="EC" id="3.6.4.13" evidence="2"/>
<dbReference type="RefSeq" id="WP_193953067.1">
    <property type="nucleotide sequence ID" value="NZ_JADEYS010000008.1"/>
</dbReference>
<dbReference type="InterPro" id="IPR003593">
    <property type="entry name" value="AAA+_ATPase"/>
</dbReference>
<dbReference type="FunFam" id="3.40.50.300:FF:000439">
    <property type="entry name" value="ATP-dependent RNA helicase HrpA"/>
    <property type="match status" value="1"/>
</dbReference>
<dbReference type="SUPFAM" id="SSF52540">
    <property type="entry name" value="P-loop containing nucleoside triphosphate hydrolases"/>
    <property type="match status" value="1"/>
</dbReference>
<protein>
    <recommendedName>
        <fullName evidence="2">RNA helicase</fullName>
        <ecNumber evidence="2">3.6.4.13</ecNumber>
    </recommendedName>
</protein>
<evidence type="ECO:0000256" key="6">
    <source>
        <dbReference type="ARBA" id="ARBA00022840"/>
    </source>
</evidence>
<dbReference type="SMART" id="SM00490">
    <property type="entry name" value="HELICc"/>
    <property type="match status" value="1"/>
</dbReference>
<dbReference type="GO" id="GO:0003724">
    <property type="term" value="F:RNA helicase activity"/>
    <property type="evidence" value="ECO:0007669"/>
    <property type="project" value="UniProtKB-EC"/>
</dbReference>
<dbReference type="Pfam" id="PF04408">
    <property type="entry name" value="WHD_HA2"/>
    <property type="match status" value="1"/>
</dbReference>
<evidence type="ECO:0000256" key="3">
    <source>
        <dbReference type="ARBA" id="ARBA00022741"/>
    </source>
</evidence>
<gene>
    <name evidence="10" type="primary">hrpA</name>
    <name evidence="10" type="ORF">IOQ59_09585</name>
</gene>
<dbReference type="GO" id="GO:0016787">
    <property type="term" value="F:hydrolase activity"/>
    <property type="evidence" value="ECO:0007669"/>
    <property type="project" value="UniProtKB-KW"/>
</dbReference>
<dbReference type="InterPro" id="IPR007502">
    <property type="entry name" value="Helicase-assoc_dom"/>
</dbReference>
<dbReference type="SMART" id="SM00487">
    <property type="entry name" value="DEXDc"/>
    <property type="match status" value="1"/>
</dbReference>
<dbReference type="Pfam" id="PF00271">
    <property type="entry name" value="Helicase_C"/>
    <property type="match status" value="1"/>
</dbReference>
<dbReference type="InterPro" id="IPR011545">
    <property type="entry name" value="DEAD/DEAH_box_helicase_dom"/>
</dbReference>
<evidence type="ECO:0000256" key="5">
    <source>
        <dbReference type="ARBA" id="ARBA00022806"/>
    </source>
</evidence>
<dbReference type="GO" id="GO:0005524">
    <property type="term" value="F:ATP binding"/>
    <property type="evidence" value="ECO:0007669"/>
    <property type="project" value="UniProtKB-KW"/>
</dbReference>
<comment type="similarity">
    <text evidence="1">Belongs to the DEAD box helicase family. DEAH subfamily.</text>
</comment>
<comment type="catalytic activity">
    <reaction evidence="7">
        <text>ATP + H2O = ADP + phosphate + H(+)</text>
        <dbReference type="Rhea" id="RHEA:13065"/>
        <dbReference type="ChEBI" id="CHEBI:15377"/>
        <dbReference type="ChEBI" id="CHEBI:15378"/>
        <dbReference type="ChEBI" id="CHEBI:30616"/>
        <dbReference type="ChEBI" id="CHEBI:43474"/>
        <dbReference type="ChEBI" id="CHEBI:456216"/>
        <dbReference type="EC" id="3.6.4.13"/>
    </reaction>
</comment>
<comment type="caution">
    <text evidence="10">The sequence shown here is derived from an EMBL/GenBank/DDBJ whole genome shotgun (WGS) entry which is preliminary data.</text>
</comment>
<keyword evidence="3" id="KW-0547">Nucleotide-binding</keyword>
<dbReference type="InterPro" id="IPR024590">
    <property type="entry name" value="HrpA_C"/>
</dbReference>
<dbReference type="NCBIfam" id="TIGR01967">
    <property type="entry name" value="DEAH_box_HrpA"/>
    <property type="match status" value="1"/>
</dbReference>
<dbReference type="FunFam" id="1.20.120.1080:FF:000005">
    <property type="entry name" value="ATP-dependent helicase HrpA"/>
    <property type="match status" value="1"/>
</dbReference>
<keyword evidence="11" id="KW-1185">Reference proteome</keyword>
<accession>A0A8J7F9M2</accession>
<dbReference type="Pfam" id="PF07717">
    <property type="entry name" value="OB_NTP_bind"/>
    <property type="match status" value="1"/>
</dbReference>
<dbReference type="GO" id="GO:0003723">
    <property type="term" value="F:RNA binding"/>
    <property type="evidence" value="ECO:0007669"/>
    <property type="project" value="TreeGrafter"/>
</dbReference>
<dbReference type="Gene3D" id="3.40.50.300">
    <property type="entry name" value="P-loop containing nucleotide triphosphate hydrolases"/>
    <property type="match status" value="2"/>
</dbReference>
<dbReference type="InterPro" id="IPR011709">
    <property type="entry name" value="DEAD-box_helicase_OB_fold"/>
</dbReference>
<organism evidence="10 11">
    <name type="scientific">Pontibacterium sinense</name>
    <dbReference type="NCBI Taxonomy" id="2781979"/>
    <lineage>
        <taxon>Bacteria</taxon>
        <taxon>Pseudomonadati</taxon>
        <taxon>Pseudomonadota</taxon>
        <taxon>Gammaproteobacteria</taxon>
        <taxon>Oceanospirillales</taxon>
        <taxon>Oceanospirillaceae</taxon>
        <taxon>Pontibacterium</taxon>
    </lineage>
</organism>